<sequence length="83" mass="9222">MSSIFVEAFDAPVSARCIGNVGTESEISVTFGRDIRAYLSPEEARRLIDELQEACRQAAHAEARKLQRDEDEIRAAADIREGL</sequence>
<dbReference type="RefSeq" id="WP_330133484.1">
    <property type="nucleotide sequence ID" value="NZ_JAUTXY010000004.1"/>
</dbReference>
<dbReference type="Proteomes" id="UP001336020">
    <property type="component" value="Unassembled WGS sequence"/>
</dbReference>
<keyword evidence="2" id="KW-1185">Reference proteome</keyword>
<name>A0ABU7L9S5_9NOCA</name>
<organism evidence="1 2">
    <name type="scientific">Rhodococcus artemisiae</name>
    <dbReference type="NCBI Taxonomy" id="714159"/>
    <lineage>
        <taxon>Bacteria</taxon>
        <taxon>Bacillati</taxon>
        <taxon>Actinomycetota</taxon>
        <taxon>Actinomycetes</taxon>
        <taxon>Mycobacteriales</taxon>
        <taxon>Nocardiaceae</taxon>
        <taxon>Rhodococcus</taxon>
    </lineage>
</organism>
<evidence type="ECO:0000313" key="2">
    <source>
        <dbReference type="Proteomes" id="UP001336020"/>
    </source>
</evidence>
<reference evidence="1 2" key="1">
    <citation type="submission" date="2023-07" db="EMBL/GenBank/DDBJ databases">
        <authorList>
            <person name="Girao M."/>
            <person name="Carvalho M.F."/>
        </authorList>
    </citation>
    <scope>NUCLEOTIDE SEQUENCE [LARGE SCALE GENOMIC DNA]</scope>
    <source>
        <strain evidence="1 2">YIM65754</strain>
    </source>
</reference>
<dbReference type="EMBL" id="JAUTXY010000004">
    <property type="protein sequence ID" value="MEE2058264.1"/>
    <property type="molecule type" value="Genomic_DNA"/>
</dbReference>
<evidence type="ECO:0008006" key="3">
    <source>
        <dbReference type="Google" id="ProtNLM"/>
    </source>
</evidence>
<proteinExistence type="predicted"/>
<gene>
    <name evidence="1" type="ORF">Q7514_12100</name>
</gene>
<accession>A0ABU7L9S5</accession>
<evidence type="ECO:0000313" key="1">
    <source>
        <dbReference type="EMBL" id="MEE2058264.1"/>
    </source>
</evidence>
<protein>
    <recommendedName>
        <fullName evidence="3">DivIVA domain-containing protein</fullName>
    </recommendedName>
</protein>
<comment type="caution">
    <text evidence="1">The sequence shown here is derived from an EMBL/GenBank/DDBJ whole genome shotgun (WGS) entry which is preliminary data.</text>
</comment>